<evidence type="ECO:0000313" key="2">
    <source>
        <dbReference type="Proteomes" id="UP000599523"/>
    </source>
</evidence>
<gene>
    <name evidence="1" type="ORF">GPA21_00750</name>
</gene>
<dbReference type="InterPro" id="IPR029024">
    <property type="entry name" value="TerB-like"/>
</dbReference>
<organism evidence="1 2">
    <name type="scientific">Azoarcus taiwanensis</name>
    <dbReference type="NCBI Taxonomy" id="666964"/>
    <lineage>
        <taxon>Bacteria</taxon>
        <taxon>Pseudomonadati</taxon>
        <taxon>Pseudomonadota</taxon>
        <taxon>Betaproteobacteria</taxon>
        <taxon>Rhodocyclales</taxon>
        <taxon>Zoogloeaceae</taxon>
        <taxon>Azoarcus</taxon>
    </lineage>
</organism>
<dbReference type="SUPFAM" id="SSF158682">
    <property type="entry name" value="TerB-like"/>
    <property type="match status" value="1"/>
</dbReference>
<dbReference type="CDD" id="cd07178">
    <property type="entry name" value="terB_like_YebE"/>
    <property type="match status" value="1"/>
</dbReference>
<dbReference type="AlphaFoldDB" id="A0A972FAB6"/>
<evidence type="ECO:0000313" key="1">
    <source>
        <dbReference type="EMBL" id="NMG01502.1"/>
    </source>
</evidence>
<dbReference type="EMBL" id="WTVM01000002">
    <property type="protein sequence ID" value="NMG01502.1"/>
    <property type="molecule type" value="Genomic_DNA"/>
</dbReference>
<name>A0A972FAB6_9RHOO</name>
<accession>A0A972FAB6</accession>
<protein>
    <submittedName>
        <fullName evidence="1">DUF533 domain-containing protein</fullName>
    </submittedName>
</protein>
<dbReference type="Proteomes" id="UP000599523">
    <property type="component" value="Unassembled WGS sequence"/>
</dbReference>
<dbReference type="Pfam" id="PF04391">
    <property type="entry name" value="DUF533"/>
    <property type="match status" value="1"/>
</dbReference>
<proteinExistence type="predicted"/>
<reference evidence="1" key="1">
    <citation type="submission" date="2019-12" db="EMBL/GenBank/DDBJ databases">
        <title>Comparative genomics gives insights into the taxonomy of the Azoarcus-Aromatoleum group and reveals separate origins of nif in the plant-associated Azoarcus and non-plant-associated Aromatoleum sub-groups.</title>
        <authorList>
            <person name="Lafos M."/>
            <person name="Maluk M."/>
            <person name="Batista M."/>
            <person name="Junghare M."/>
            <person name="Carmona M."/>
            <person name="Faoro H."/>
            <person name="Cruz L.M."/>
            <person name="Battistoni F."/>
            <person name="De Souza E."/>
            <person name="Pedrosa F."/>
            <person name="Chen W.-M."/>
            <person name="Poole P.S."/>
            <person name="Dixon R.A."/>
            <person name="James E.K."/>
        </authorList>
    </citation>
    <scope>NUCLEOTIDE SEQUENCE</scope>
    <source>
        <strain evidence="1">NSC3</strain>
    </source>
</reference>
<comment type="caution">
    <text evidence="1">The sequence shown here is derived from an EMBL/GenBank/DDBJ whole genome shotgun (WGS) entry which is preliminary data.</text>
</comment>
<sequence length="234" mass="23804">MNQDWKKLLEQGLAGTGLNQQSVVSNGKGLFDKLMSSGVGGGLLGGVIGGMLAGKGGRKLTGNVVKLGGAAAVGALAYSAWNRYRQQQAGGTVPPLSAGPSLPPPDSGFLPPPGDAVAGAAVGLAIVRAMIAAAKADGHIDNAERERIFGQISQLGLGAEEKAFLFDEIAKPLDIDAIVALGISPQVSIDVYTASLLAIEVDSPAEKAYLQMLAARLGLEQGLVDEIHAAVSRA</sequence>
<keyword evidence="2" id="KW-1185">Reference proteome</keyword>
<dbReference type="Gene3D" id="1.10.3680.10">
    <property type="entry name" value="TerB-like"/>
    <property type="match status" value="1"/>
</dbReference>
<dbReference type="InterPro" id="IPR007486">
    <property type="entry name" value="YebE"/>
</dbReference>
<dbReference type="RefSeq" id="WP_168986297.1">
    <property type="nucleotide sequence ID" value="NZ_CAWPHM010000222.1"/>
</dbReference>